<organism evidence="2 3">
    <name type="scientific">Moniliophthora roreri</name>
    <name type="common">Frosty pod rot fungus</name>
    <name type="synonym">Monilia roreri</name>
    <dbReference type="NCBI Taxonomy" id="221103"/>
    <lineage>
        <taxon>Eukaryota</taxon>
        <taxon>Fungi</taxon>
        <taxon>Dikarya</taxon>
        <taxon>Basidiomycota</taxon>
        <taxon>Agaricomycotina</taxon>
        <taxon>Agaricomycetes</taxon>
        <taxon>Agaricomycetidae</taxon>
        <taxon>Agaricales</taxon>
        <taxon>Marasmiineae</taxon>
        <taxon>Marasmiaceae</taxon>
        <taxon>Moniliophthora</taxon>
    </lineage>
</organism>
<feature type="region of interest" description="Disordered" evidence="1">
    <location>
        <begin position="246"/>
        <end position="267"/>
    </location>
</feature>
<dbReference type="EMBL" id="LATX01001317">
    <property type="protein sequence ID" value="KTB42582.1"/>
    <property type="molecule type" value="Genomic_DNA"/>
</dbReference>
<feature type="region of interest" description="Disordered" evidence="1">
    <location>
        <begin position="1"/>
        <end position="27"/>
    </location>
</feature>
<accession>A0A0W0G1X4</accession>
<evidence type="ECO:0000256" key="1">
    <source>
        <dbReference type="SAM" id="MobiDB-lite"/>
    </source>
</evidence>
<proteinExistence type="predicted"/>
<comment type="caution">
    <text evidence="2">The sequence shown here is derived from an EMBL/GenBank/DDBJ whole genome shotgun (WGS) entry which is preliminary data.</text>
</comment>
<reference evidence="2 3" key="1">
    <citation type="submission" date="2015-12" db="EMBL/GenBank/DDBJ databases">
        <title>Draft genome sequence of Moniliophthora roreri, the causal agent of frosty pod rot of cacao.</title>
        <authorList>
            <person name="Aime M.C."/>
            <person name="Diaz-Valderrama J.R."/>
            <person name="Kijpornyongpan T."/>
            <person name="Phillips-Mora W."/>
        </authorList>
    </citation>
    <scope>NUCLEOTIDE SEQUENCE [LARGE SCALE GENOMIC DNA]</scope>
    <source>
        <strain evidence="2 3">MCA 2952</strain>
    </source>
</reference>
<feature type="compositionally biased region" description="Pro residues" evidence="1">
    <location>
        <begin position="247"/>
        <end position="259"/>
    </location>
</feature>
<protein>
    <submittedName>
        <fullName evidence="2">Uncharacterized protein</fullName>
    </submittedName>
</protein>
<evidence type="ECO:0000313" key="2">
    <source>
        <dbReference type="EMBL" id="KTB42582.1"/>
    </source>
</evidence>
<feature type="region of interest" description="Disordered" evidence="1">
    <location>
        <begin position="190"/>
        <end position="224"/>
    </location>
</feature>
<feature type="compositionally biased region" description="Polar residues" evidence="1">
    <location>
        <begin position="203"/>
        <end position="216"/>
    </location>
</feature>
<feature type="compositionally biased region" description="Low complexity" evidence="1">
    <location>
        <begin position="1"/>
        <end position="14"/>
    </location>
</feature>
<evidence type="ECO:0000313" key="3">
    <source>
        <dbReference type="Proteomes" id="UP000054988"/>
    </source>
</evidence>
<gene>
    <name evidence="2" type="ORF">WG66_4867</name>
</gene>
<dbReference type="Proteomes" id="UP000054988">
    <property type="component" value="Unassembled WGS sequence"/>
</dbReference>
<sequence length="454" mass="49003">MSNATSSSASDSSNYHGHDMPVPPASSGLRYEDDITYTRPFNPSPFELLFLVNTRGHNDTLQNASMGQPHLQFAIDSLIRLQAQCTSLNAIIEETNVYAANLAFNATASRPTPLQVEGPMMVPSFPINPERLEFHLCHQLSGLGPLPMDVCDANPNDPIFLRAAEMYRARIGAALELALDQTHFCPRRTRTEPVLSREAGPSSIVSEQHSPSNPDSSAALVYPLSPSTGDSTPLYAQSIGVTLASPSPAPKSIPEPAPTPSRFDPFNVNDEPDAPASVPFLASGRPNPAFISIRNAVRANPGIQIDTRAFTNPPPPYNYLTHRASIEEIHEFLCALCAGWRTTAPKTVRATIARSADYLCLDIFLGIAVSNEGCLDFLERTIPGAHTLLMTISMGVITTTISTETESSEAARSGEVEDPDDLVPVFVGPTEGEPREITLPDRRTVTVVRMGSAT</sequence>
<dbReference type="AlphaFoldDB" id="A0A0W0G1X4"/>
<name>A0A0W0G1X4_MONRR</name>